<dbReference type="SMART" id="SM00387">
    <property type="entry name" value="HATPase_c"/>
    <property type="match status" value="1"/>
</dbReference>
<dbReference type="Gene3D" id="3.30.565.10">
    <property type="entry name" value="Histidine kinase-like ATPase, C-terminal domain"/>
    <property type="match status" value="1"/>
</dbReference>
<keyword evidence="12" id="KW-1185">Reference proteome</keyword>
<name>A0ABR4YH16_9BACT</name>
<dbReference type="GO" id="GO:0016301">
    <property type="term" value="F:kinase activity"/>
    <property type="evidence" value="ECO:0007669"/>
    <property type="project" value="UniProtKB-KW"/>
</dbReference>
<dbReference type="Gene3D" id="1.20.5.1930">
    <property type="match status" value="1"/>
</dbReference>
<dbReference type="InterPro" id="IPR036890">
    <property type="entry name" value="HATPase_C_sf"/>
</dbReference>
<dbReference type="InterPro" id="IPR003594">
    <property type="entry name" value="HATPase_dom"/>
</dbReference>
<evidence type="ECO:0000256" key="9">
    <source>
        <dbReference type="SAM" id="Phobius"/>
    </source>
</evidence>
<keyword evidence="7" id="KW-0067">ATP-binding</keyword>
<comment type="caution">
    <text evidence="11">The sequence shown here is derived from an EMBL/GenBank/DDBJ whole genome shotgun (WGS) entry which is preliminary data.</text>
</comment>
<evidence type="ECO:0000256" key="4">
    <source>
        <dbReference type="ARBA" id="ARBA00022679"/>
    </source>
</evidence>
<keyword evidence="9" id="KW-0812">Transmembrane</keyword>
<comment type="catalytic activity">
    <reaction evidence="1">
        <text>ATP + protein L-histidine = ADP + protein N-phospho-L-histidine.</text>
        <dbReference type="EC" id="2.7.13.3"/>
    </reaction>
</comment>
<evidence type="ECO:0000313" key="12">
    <source>
        <dbReference type="Proteomes" id="UP000030889"/>
    </source>
</evidence>
<keyword evidence="8" id="KW-0902">Two-component regulatory system</keyword>
<evidence type="ECO:0000256" key="7">
    <source>
        <dbReference type="ARBA" id="ARBA00022840"/>
    </source>
</evidence>
<organism evidence="11 12">
    <name type="scientific">Alistipes inops</name>
    <dbReference type="NCBI Taxonomy" id="1501391"/>
    <lineage>
        <taxon>Bacteria</taxon>
        <taxon>Pseudomonadati</taxon>
        <taxon>Bacteroidota</taxon>
        <taxon>Bacteroidia</taxon>
        <taxon>Bacteroidales</taxon>
        <taxon>Rikenellaceae</taxon>
        <taxon>Alistipes</taxon>
    </lineage>
</organism>
<dbReference type="Proteomes" id="UP000030889">
    <property type="component" value="Unassembled WGS sequence"/>
</dbReference>
<dbReference type="RefSeq" id="WP_022062835.1">
    <property type="nucleotide sequence ID" value="NZ_JRGF01000018.1"/>
</dbReference>
<keyword evidence="4" id="KW-0808">Transferase</keyword>
<evidence type="ECO:0000256" key="2">
    <source>
        <dbReference type="ARBA" id="ARBA00012438"/>
    </source>
</evidence>
<evidence type="ECO:0000256" key="1">
    <source>
        <dbReference type="ARBA" id="ARBA00000085"/>
    </source>
</evidence>
<evidence type="ECO:0000256" key="3">
    <source>
        <dbReference type="ARBA" id="ARBA00022553"/>
    </source>
</evidence>
<evidence type="ECO:0000256" key="6">
    <source>
        <dbReference type="ARBA" id="ARBA00022777"/>
    </source>
</evidence>
<keyword evidence="5" id="KW-0547">Nucleotide-binding</keyword>
<feature type="transmembrane region" description="Helical" evidence="9">
    <location>
        <begin position="67"/>
        <end position="86"/>
    </location>
</feature>
<dbReference type="InterPro" id="IPR011712">
    <property type="entry name" value="Sig_transdc_His_kin_sub3_dim/P"/>
</dbReference>
<dbReference type="CDD" id="cd16917">
    <property type="entry name" value="HATPase_UhpB-NarQ-NarX-like"/>
    <property type="match status" value="1"/>
</dbReference>
<proteinExistence type="predicted"/>
<accession>A0ABR4YH16</accession>
<feature type="transmembrane region" description="Helical" evidence="9">
    <location>
        <begin position="32"/>
        <end position="55"/>
    </location>
</feature>
<dbReference type="InterPro" id="IPR050482">
    <property type="entry name" value="Sensor_HK_TwoCompSys"/>
</dbReference>
<keyword evidence="3" id="KW-0597">Phosphoprotein</keyword>
<evidence type="ECO:0000313" key="11">
    <source>
        <dbReference type="EMBL" id="KHE40969.1"/>
    </source>
</evidence>
<dbReference type="Pfam" id="PF07730">
    <property type="entry name" value="HisKA_3"/>
    <property type="match status" value="1"/>
</dbReference>
<dbReference type="PANTHER" id="PTHR24421">
    <property type="entry name" value="NITRATE/NITRITE SENSOR PROTEIN NARX-RELATED"/>
    <property type="match status" value="1"/>
</dbReference>
<gene>
    <name evidence="11" type="ORF">LG35_09550</name>
</gene>
<dbReference type="EMBL" id="JRGF01000018">
    <property type="protein sequence ID" value="KHE40969.1"/>
    <property type="molecule type" value="Genomic_DNA"/>
</dbReference>
<protein>
    <recommendedName>
        <fullName evidence="2">histidine kinase</fullName>
        <ecNumber evidence="2">2.7.13.3</ecNumber>
    </recommendedName>
</protein>
<evidence type="ECO:0000259" key="10">
    <source>
        <dbReference type="PROSITE" id="PS50109"/>
    </source>
</evidence>
<sequence length="325" mass="36349">MILQVLIIISIALQLVAAVVAIRLTRVTKYNISWLLFTLGLVLMCMIRLSEYIYVVGGREWHLPPHFMAWVGVVTSLCFAVGMFYVGKIIHSTRRLNYQRKLTERRILTTVLRTEETERLNFSKELHDGLGPLLSSARMSLGELAKNCSSKEDAELIANTTYVIDEAIRSIREISNKLSPHTLNSFGLSRAVSNFVNKTISINPNRNVEIRFDTNLKTERFDPNVEVILYRVIGELINNSMKHSGATLLTLGLTYADDTVTIDYSDNGKGFDTAAVLDTGMGLSNITSRIQSLKGTVEITSERGKGMSAHISVNVGHSDERRQKL</sequence>
<keyword evidence="9" id="KW-1133">Transmembrane helix</keyword>
<feature type="domain" description="Histidine kinase" evidence="10">
    <location>
        <begin position="121"/>
        <end position="317"/>
    </location>
</feature>
<evidence type="ECO:0000256" key="5">
    <source>
        <dbReference type="ARBA" id="ARBA00022741"/>
    </source>
</evidence>
<reference evidence="11 12" key="1">
    <citation type="submission" date="2014-09" db="EMBL/GenBank/DDBJ databases">
        <title>Alistipes sp. 627, sp. nov., a novel member of the family Rikenellaceae isolated from human faeces.</title>
        <authorList>
            <person name="Shkoporov A.N."/>
            <person name="Chaplin A.V."/>
            <person name="Motuzova O.V."/>
            <person name="Kafarskaia L.I."/>
            <person name="Khokhlova E.V."/>
            <person name="Efimov B.A."/>
        </authorList>
    </citation>
    <scope>NUCLEOTIDE SEQUENCE [LARGE SCALE GENOMIC DNA]</scope>
    <source>
        <strain evidence="11 12">627</strain>
    </source>
</reference>
<keyword evidence="9" id="KW-0472">Membrane</keyword>
<dbReference type="SUPFAM" id="SSF55874">
    <property type="entry name" value="ATPase domain of HSP90 chaperone/DNA topoisomerase II/histidine kinase"/>
    <property type="match status" value="1"/>
</dbReference>
<dbReference type="InterPro" id="IPR005467">
    <property type="entry name" value="His_kinase_dom"/>
</dbReference>
<dbReference type="Pfam" id="PF02518">
    <property type="entry name" value="HATPase_c"/>
    <property type="match status" value="1"/>
</dbReference>
<dbReference type="PANTHER" id="PTHR24421:SF10">
    <property type="entry name" value="NITRATE_NITRITE SENSOR PROTEIN NARQ"/>
    <property type="match status" value="1"/>
</dbReference>
<keyword evidence="6 11" id="KW-0418">Kinase</keyword>
<feature type="transmembrane region" description="Helical" evidence="9">
    <location>
        <begin position="6"/>
        <end position="25"/>
    </location>
</feature>
<dbReference type="PROSITE" id="PS50109">
    <property type="entry name" value="HIS_KIN"/>
    <property type="match status" value="1"/>
</dbReference>
<dbReference type="EC" id="2.7.13.3" evidence="2"/>
<evidence type="ECO:0000256" key="8">
    <source>
        <dbReference type="ARBA" id="ARBA00023012"/>
    </source>
</evidence>